<name>A0ABN9RBY0_9DINO</name>
<evidence type="ECO:0000256" key="3">
    <source>
        <dbReference type="SAM" id="SignalP"/>
    </source>
</evidence>
<gene>
    <name evidence="4" type="ORF">PCOR1329_LOCUS19155</name>
</gene>
<evidence type="ECO:0000256" key="1">
    <source>
        <dbReference type="SAM" id="Coils"/>
    </source>
</evidence>
<keyword evidence="5" id="KW-1185">Reference proteome</keyword>
<reference evidence="4" key="1">
    <citation type="submission" date="2023-10" db="EMBL/GenBank/DDBJ databases">
        <authorList>
            <person name="Chen Y."/>
            <person name="Shah S."/>
            <person name="Dougan E. K."/>
            <person name="Thang M."/>
            <person name="Chan C."/>
        </authorList>
    </citation>
    <scope>NUCLEOTIDE SEQUENCE [LARGE SCALE GENOMIC DNA]</scope>
</reference>
<comment type="caution">
    <text evidence="4">The sequence shown here is derived from an EMBL/GenBank/DDBJ whole genome shotgun (WGS) entry which is preliminary data.</text>
</comment>
<organism evidence="4 5">
    <name type="scientific">Prorocentrum cordatum</name>
    <dbReference type="NCBI Taxonomy" id="2364126"/>
    <lineage>
        <taxon>Eukaryota</taxon>
        <taxon>Sar</taxon>
        <taxon>Alveolata</taxon>
        <taxon>Dinophyceae</taxon>
        <taxon>Prorocentrales</taxon>
        <taxon>Prorocentraceae</taxon>
        <taxon>Prorocentrum</taxon>
    </lineage>
</organism>
<evidence type="ECO:0000313" key="4">
    <source>
        <dbReference type="EMBL" id="CAK0816084.1"/>
    </source>
</evidence>
<feature type="chain" id="PRO_5046491394" evidence="3">
    <location>
        <begin position="20"/>
        <end position="728"/>
    </location>
</feature>
<feature type="signal peptide" evidence="3">
    <location>
        <begin position="1"/>
        <end position="19"/>
    </location>
</feature>
<keyword evidence="3" id="KW-0732">Signal</keyword>
<feature type="coiled-coil region" evidence="1">
    <location>
        <begin position="698"/>
        <end position="725"/>
    </location>
</feature>
<keyword evidence="1" id="KW-0175">Coiled coil</keyword>
<proteinExistence type="predicted"/>
<feature type="region of interest" description="Disordered" evidence="2">
    <location>
        <begin position="646"/>
        <end position="671"/>
    </location>
</feature>
<feature type="coiled-coil region" evidence="1">
    <location>
        <begin position="487"/>
        <end position="538"/>
    </location>
</feature>
<feature type="coiled-coil region" evidence="1">
    <location>
        <begin position="75"/>
        <end position="102"/>
    </location>
</feature>
<dbReference type="Proteomes" id="UP001189429">
    <property type="component" value="Unassembled WGS sequence"/>
</dbReference>
<feature type="coiled-coil region" evidence="1">
    <location>
        <begin position="212"/>
        <end position="257"/>
    </location>
</feature>
<evidence type="ECO:0000313" key="5">
    <source>
        <dbReference type="Proteomes" id="UP001189429"/>
    </source>
</evidence>
<sequence length="728" mass="80435">MWRSILMVTALAAFGATSASEVTPIVKVIELLNGMLNKGKEEKHAEQVQFAAYKQFCDDTSVDKKRAIEVATERIGMLKATIEKSTQDAEQLAKEITEHEGDIAAWTGDEKAATKERDLSHADYQELHKDYSESVDALQRAVAYLKDKSRTLPQASFAQIKILKEIKDMALIPAAARKTLDAFLQASQDPDAALEVTAPEAYAYESRLGPVIEMLEKLLDKFIDERTALEKEEMNSKHAYEMLMQDLEAQVTQAKSDVQEKSIFKAKKLQEKASAEGDLEDTSTTKADDENYLADLTSTCEQKSSDFEIRQQLRAEEIVAIGKAIEVCKENAGLLESRSSAALITKAKPAKVGGARKGVAREGWASKKAAGLLRRRRGLLAPCLLRRPSHSHHPLVGAAEQATSLASLRSDLRSPAQQRAAKFLQERAGRLNSRMLSVLAARVSDDPFVKVKKMIKDLIVRLMEEANEEAEHKGWCDSELATNEVTRKEKTAAVETLHAEIDELEASVAKLSEEIGELAQAVAQLDAAMAEATGLRTEEKKSNDATIQDAVEAQAAVAQALAVLRDFYNKQATATLVQTQRQQPKAPEIFNGPYRGMTGEASGVIGMLEVIESDFARLEAETTASEAAAQKEYDEFMTDSKVDKAEKTKDVEHKTAKKQDQEHALTMKTNDLDGTQKELDAALRYFDKLKPSCVDAGVSHEERVQRRQEERIESLQEALRILSGEEIA</sequence>
<evidence type="ECO:0000256" key="2">
    <source>
        <dbReference type="SAM" id="MobiDB-lite"/>
    </source>
</evidence>
<accession>A0ABN9RBY0</accession>
<dbReference type="EMBL" id="CAUYUJ010006091">
    <property type="protein sequence ID" value="CAK0816084.1"/>
    <property type="molecule type" value="Genomic_DNA"/>
</dbReference>
<protein>
    <submittedName>
        <fullName evidence="4">Uncharacterized protein</fullName>
    </submittedName>
</protein>